<evidence type="ECO:0000256" key="1">
    <source>
        <dbReference type="SAM" id="Phobius"/>
    </source>
</evidence>
<dbReference type="InterPro" id="IPR001509">
    <property type="entry name" value="Epimerase_deHydtase"/>
</dbReference>
<sequence>MRILMVGEIDAAGREIAARLYKENHKISWLTGPGQEGDGTKAAGKVYRKEITYGTCMQIMGADGIDTLFFLPPDVREPEETEKHWIPAFLNSQMEVLSAAAAAEIKRVVYLSSAMLNREEVLTEELEALRAGERICLSYGKTNKAVCLIVRTSFLAAKGSETELGYLGYMLGRMRKGKSIHTRLTADSTLDYVFGSDLADGVMRLMSHNRDGIYTVATGQPVRLDEFFGILAEVSGYEETIEYGREHYDDIAVEEDKLRMQEGWMPFYTFRQDGKAFLNQITESDDQAKNNGAGEMSRRKQTRRFLLECAQNLLLFVVACFLQEFVKEWSDFRFVDVRLAYVVIISISFGMRQGLIASGLACLAYLYSMSRSGVDLSFVLYSIESWIPFIVYGVSGAIAGYAADKRVDELEET</sequence>
<accession>G5IGS8</accession>
<feature type="non-terminal residue" evidence="3">
    <location>
        <position position="413"/>
    </location>
</feature>
<dbReference type="RefSeq" id="WP_006780685.1">
    <property type="nucleotide sequence ID" value="NZ_JH379027.1"/>
</dbReference>
<proteinExistence type="predicted"/>
<keyword evidence="4" id="KW-1185">Reference proteome</keyword>
<dbReference type="Proteomes" id="UP000005384">
    <property type="component" value="Unassembled WGS sequence"/>
</dbReference>
<feature type="transmembrane region" description="Helical" evidence="1">
    <location>
        <begin position="338"/>
        <end position="366"/>
    </location>
</feature>
<dbReference type="HOGENOM" id="CLU_666514_0_0_9"/>
<evidence type="ECO:0000259" key="2">
    <source>
        <dbReference type="Pfam" id="PF01370"/>
    </source>
</evidence>
<dbReference type="EMBL" id="ADLN01000065">
    <property type="protein sequence ID" value="EHI59302.1"/>
    <property type="molecule type" value="Genomic_DNA"/>
</dbReference>
<organism evidence="3 4">
    <name type="scientific">Hungatella hathewayi WAL-18680</name>
    <dbReference type="NCBI Taxonomy" id="742737"/>
    <lineage>
        <taxon>Bacteria</taxon>
        <taxon>Bacillati</taxon>
        <taxon>Bacillota</taxon>
        <taxon>Clostridia</taxon>
        <taxon>Lachnospirales</taxon>
        <taxon>Lachnospiraceae</taxon>
        <taxon>Hungatella</taxon>
    </lineage>
</organism>
<keyword evidence="1" id="KW-0472">Membrane</keyword>
<name>G5IGS8_9FIRM</name>
<dbReference type="InterPro" id="IPR036291">
    <property type="entry name" value="NAD(P)-bd_dom_sf"/>
</dbReference>
<feature type="transmembrane region" description="Helical" evidence="1">
    <location>
        <begin position="378"/>
        <end position="403"/>
    </location>
</feature>
<comment type="caution">
    <text evidence="3">The sequence shown here is derived from an EMBL/GenBank/DDBJ whole genome shotgun (WGS) entry which is preliminary data.</text>
</comment>
<dbReference type="AlphaFoldDB" id="G5IGS8"/>
<keyword evidence="1" id="KW-0812">Transmembrane</keyword>
<protein>
    <recommendedName>
        <fullName evidence="2">NAD-dependent epimerase/dehydratase domain-containing protein</fullName>
    </recommendedName>
</protein>
<keyword evidence="1" id="KW-1133">Transmembrane helix</keyword>
<gene>
    <name evidence="3" type="ORF">HMPREF9473_02706</name>
</gene>
<feature type="transmembrane region" description="Helical" evidence="1">
    <location>
        <begin position="305"/>
        <end position="326"/>
    </location>
</feature>
<reference evidence="3 4" key="1">
    <citation type="submission" date="2011-08" db="EMBL/GenBank/DDBJ databases">
        <title>The Genome Sequence of Clostridium hathewayi WAL-18680.</title>
        <authorList>
            <consortium name="The Broad Institute Genome Sequencing Platform"/>
            <person name="Earl A."/>
            <person name="Ward D."/>
            <person name="Feldgarden M."/>
            <person name="Gevers D."/>
            <person name="Finegold S.M."/>
            <person name="Summanen P.H."/>
            <person name="Molitoris D.R."/>
            <person name="Song M."/>
            <person name="Daigneault M."/>
            <person name="Allen-Vercoe E."/>
            <person name="Young S.K."/>
            <person name="Zeng Q."/>
            <person name="Gargeya S."/>
            <person name="Fitzgerald M."/>
            <person name="Haas B."/>
            <person name="Abouelleil A."/>
            <person name="Alvarado L."/>
            <person name="Arachchi H.M."/>
            <person name="Berlin A."/>
            <person name="Brown A."/>
            <person name="Chapman S.B."/>
            <person name="Chen Z."/>
            <person name="Dunbar C."/>
            <person name="Freedman E."/>
            <person name="Gearin G."/>
            <person name="Gellesch M."/>
            <person name="Goldberg J."/>
            <person name="Griggs A."/>
            <person name="Gujja S."/>
            <person name="Heiman D."/>
            <person name="Howarth C."/>
            <person name="Larson L."/>
            <person name="Lui A."/>
            <person name="MacDonald P.J.P."/>
            <person name="Montmayeur A."/>
            <person name="Murphy C."/>
            <person name="Neiman D."/>
            <person name="Pearson M."/>
            <person name="Priest M."/>
            <person name="Roberts A."/>
            <person name="Saif S."/>
            <person name="Shea T."/>
            <person name="Shenoy N."/>
            <person name="Sisk P."/>
            <person name="Stolte C."/>
            <person name="Sykes S."/>
            <person name="Wortman J."/>
            <person name="Nusbaum C."/>
            <person name="Birren B."/>
        </authorList>
    </citation>
    <scope>NUCLEOTIDE SEQUENCE [LARGE SCALE GENOMIC DNA]</scope>
    <source>
        <strain evidence="3 4">WAL-18680</strain>
    </source>
</reference>
<evidence type="ECO:0000313" key="3">
    <source>
        <dbReference type="EMBL" id="EHI59302.1"/>
    </source>
</evidence>
<dbReference type="Gene3D" id="3.40.50.720">
    <property type="entry name" value="NAD(P)-binding Rossmann-like Domain"/>
    <property type="match status" value="1"/>
</dbReference>
<dbReference type="Pfam" id="PF01370">
    <property type="entry name" value="Epimerase"/>
    <property type="match status" value="1"/>
</dbReference>
<evidence type="ECO:0000313" key="4">
    <source>
        <dbReference type="Proteomes" id="UP000005384"/>
    </source>
</evidence>
<feature type="domain" description="NAD-dependent epimerase/dehydratase" evidence="2">
    <location>
        <begin position="11"/>
        <end position="214"/>
    </location>
</feature>
<dbReference type="SUPFAM" id="SSF51735">
    <property type="entry name" value="NAD(P)-binding Rossmann-fold domains"/>
    <property type="match status" value="1"/>
</dbReference>